<dbReference type="Proteomes" id="UP000887565">
    <property type="component" value="Unplaced"/>
</dbReference>
<dbReference type="Pfam" id="PF07177">
    <property type="entry name" value="Neuralized"/>
    <property type="match status" value="2"/>
</dbReference>
<feature type="domain" description="NHR" evidence="6">
    <location>
        <begin position="303"/>
        <end position="460"/>
    </location>
</feature>
<evidence type="ECO:0000259" key="6">
    <source>
        <dbReference type="PROSITE" id="PS51065"/>
    </source>
</evidence>
<dbReference type="PROSITE" id="PS51065">
    <property type="entry name" value="NHR"/>
    <property type="match status" value="2"/>
</dbReference>
<evidence type="ECO:0000256" key="3">
    <source>
        <dbReference type="ARBA" id="ARBA00022771"/>
    </source>
</evidence>
<evidence type="ECO:0000313" key="8">
    <source>
        <dbReference type="WBParaSite" id="nRc.2.0.1.t26228-RA"/>
    </source>
</evidence>
<dbReference type="GO" id="GO:0008270">
    <property type="term" value="F:zinc ion binding"/>
    <property type="evidence" value="ECO:0007669"/>
    <property type="project" value="UniProtKB-KW"/>
</dbReference>
<dbReference type="AlphaFoldDB" id="A0A915JJD8"/>
<dbReference type="FunFam" id="2.60.120.920:FF:000005">
    <property type="entry name" value="Putative E3 ubiquitin-protein ligase NEURL1B"/>
    <property type="match status" value="2"/>
</dbReference>
<feature type="compositionally biased region" description="Low complexity" evidence="5">
    <location>
        <begin position="520"/>
        <end position="533"/>
    </location>
</feature>
<accession>A0A915JJD8</accession>
<dbReference type="PANTHER" id="PTHR12429">
    <property type="entry name" value="NEURALIZED"/>
    <property type="match status" value="1"/>
</dbReference>
<name>A0A915JJD8_ROMCU</name>
<protein>
    <submittedName>
        <fullName evidence="8">NHR domain-containing protein</fullName>
    </submittedName>
</protein>
<dbReference type="WBParaSite" id="nRc.2.0.1.t26228-RA">
    <property type="protein sequence ID" value="nRc.2.0.1.t26228-RA"/>
    <property type="gene ID" value="nRc.2.0.1.g26228"/>
</dbReference>
<feature type="domain" description="NHR" evidence="6">
    <location>
        <begin position="10"/>
        <end position="164"/>
    </location>
</feature>
<dbReference type="GO" id="GO:0061630">
    <property type="term" value="F:ubiquitin protein ligase activity"/>
    <property type="evidence" value="ECO:0007669"/>
    <property type="project" value="TreeGrafter"/>
</dbReference>
<dbReference type="PANTHER" id="PTHR12429:SF6">
    <property type="entry name" value="PROTEIN NEURALIZED"/>
    <property type="match status" value="1"/>
</dbReference>
<dbReference type="InterPro" id="IPR043136">
    <property type="entry name" value="B30.2/SPRY_sf"/>
</dbReference>
<evidence type="ECO:0000256" key="2">
    <source>
        <dbReference type="ARBA" id="ARBA00022737"/>
    </source>
</evidence>
<keyword evidence="2" id="KW-0677">Repeat</keyword>
<keyword evidence="1" id="KW-0479">Metal-binding</keyword>
<evidence type="ECO:0000256" key="4">
    <source>
        <dbReference type="ARBA" id="ARBA00022833"/>
    </source>
</evidence>
<keyword evidence="4" id="KW-0862">Zinc</keyword>
<feature type="compositionally biased region" description="Pro residues" evidence="5">
    <location>
        <begin position="583"/>
        <end position="599"/>
    </location>
</feature>
<evidence type="ECO:0000313" key="7">
    <source>
        <dbReference type="Proteomes" id="UP000887565"/>
    </source>
</evidence>
<dbReference type="OMA" id="HTVRGKH"/>
<feature type="region of interest" description="Disordered" evidence="5">
    <location>
        <begin position="513"/>
        <end position="623"/>
    </location>
</feature>
<dbReference type="SMART" id="SM00588">
    <property type="entry name" value="NEUZ"/>
    <property type="match status" value="2"/>
</dbReference>
<sequence>MVNTNQSNRVLSFHSVHGEKIRLSKQGRLAKRYDTFCQGLTFSSRSIDLDEIVVLKIAETTGRWSGVLRFGVTNVDPQTLKHSFPKYACPDMSQKGNTWAKALSERFCKQGNIINFYVRPNGEMYYGVNGVQKGLYLSSINVSEPLWVVIDIYGNTVAIEFMDPSEVPLMRQVITQPPDSGSTSPAQVTAGRNLAPAIKPCSVQPLNTQPNSAGQSNNEESSVTAVPPPPQTFSVAPSSKDFLPARPRNEEEQRAFATAQCALELNERLGRRGDIAPQALGLLPTARSSYPPLRFNNGCDVRPLEFHEICGRNVKISNDKILATRSEGEYANGYIFMKRPLKVNERIIVQILRIVPQFSGSLAFGVTSCDPIRLGGPTNCFPDDSDYLMDRSEYWVVAKDVASNPQELDELAFHVNDRGEVHLQKNASTPRIIFHVDHSQKLWLFFDVFGTTQQIRLVGGTDVKTVAFSNIVPMTGGDVRHVNLPIENQPIASQTFHNQNFGQTQPLHVQLPPSGPYSVPTTSSSITTSGFPPSFSPPRPSPPIPTRAQVFAGQSAPTANAIPPPQLSRRPLRMPPSNNLVQMPPPPPVRFSRRAPPPTTFHNQPHGSRPSVPFQGFPPPQQHSAYFQSYQQQSLNSQQHPFAQQAPIFDGPAAYQQNPRRSSPYFSPLHTFLKWTTMSSQQKHNEAYAYYLH</sequence>
<organism evidence="7 8">
    <name type="scientific">Romanomermis culicivorax</name>
    <name type="common">Nematode worm</name>
    <dbReference type="NCBI Taxonomy" id="13658"/>
    <lineage>
        <taxon>Eukaryota</taxon>
        <taxon>Metazoa</taxon>
        <taxon>Ecdysozoa</taxon>
        <taxon>Nematoda</taxon>
        <taxon>Enoplea</taxon>
        <taxon>Dorylaimia</taxon>
        <taxon>Mermithida</taxon>
        <taxon>Mermithoidea</taxon>
        <taxon>Mermithidae</taxon>
        <taxon>Romanomermis</taxon>
    </lineage>
</organism>
<keyword evidence="7" id="KW-1185">Reference proteome</keyword>
<dbReference type="InterPro" id="IPR006573">
    <property type="entry name" value="NHR_dom"/>
</dbReference>
<dbReference type="Gene3D" id="2.60.120.920">
    <property type="match status" value="2"/>
</dbReference>
<feature type="region of interest" description="Disordered" evidence="5">
    <location>
        <begin position="201"/>
        <end position="238"/>
    </location>
</feature>
<feature type="compositionally biased region" description="Polar residues" evidence="5">
    <location>
        <begin position="204"/>
        <end position="224"/>
    </location>
</feature>
<evidence type="ECO:0000256" key="1">
    <source>
        <dbReference type="ARBA" id="ARBA00022723"/>
    </source>
</evidence>
<feature type="compositionally biased region" description="Pro residues" evidence="5">
    <location>
        <begin position="534"/>
        <end position="545"/>
    </location>
</feature>
<reference evidence="8" key="1">
    <citation type="submission" date="2022-11" db="UniProtKB">
        <authorList>
            <consortium name="WormBaseParasite"/>
        </authorList>
    </citation>
    <scope>IDENTIFICATION</scope>
</reference>
<dbReference type="InterPro" id="IPR037962">
    <property type="entry name" value="Neuralized"/>
</dbReference>
<proteinExistence type="predicted"/>
<evidence type="ECO:0000256" key="5">
    <source>
        <dbReference type="SAM" id="MobiDB-lite"/>
    </source>
</evidence>
<keyword evidence="3" id="KW-0863">Zinc-finger</keyword>